<keyword evidence="4" id="KW-0378">Hydrolase</keyword>
<comment type="caution">
    <text evidence="4">The sequence shown here is derived from an EMBL/GenBank/DDBJ whole genome shotgun (WGS) entry which is preliminary data.</text>
</comment>
<evidence type="ECO:0000259" key="3">
    <source>
        <dbReference type="Pfam" id="PF01557"/>
    </source>
</evidence>
<keyword evidence="2" id="KW-0479">Metal-binding</keyword>
<evidence type="ECO:0000313" key="4">
    <source>
        <dbReference type="EMBL" id="MFD2235002.1"/>
    </source>
</evidence>
<evidence type="ECO:0000256" key="1">
    <source>
        <dbReference type="ARBA" id="ARBA00010211"/>
    </source>
</evidence>
<proteinExistence type="inferred from homology"/>
<dbReference type="InterPro" id="IPR011234">
    <property type="entry name" value="Fumarylacetoacetase-like_C"/>
</dbReference>
<protein>
    <submittedName>
        <fullName evidence="4">Fumarylacetoacetate hydrolase family protein</fullName>
    </submittedName>
</protein>
<name>A0ABW5CF03_9PROT</name>
<evidence type="ECO:0000313" key="5">
    <source>
        <dbReference type="Proteomes" id="UP001597296"/>
    </source>
</evidence>
<dbReference type="InterPro" id="IPR036663">
    <property type="entry name" value="Fumarylacetoacetase_C_sf"/>
</dbReference>
<dbReference type="Pfam" id="PF01557">
    <property type="entry name" value="FAA_hydrolase"/>
    <property type="match status" value="1"/>
</dbReference>
<evidence type="ECO:0000256" key="2">
    <source>
        <dbReference type="ARBA" id="ARBA00022723"/>
    </source>
</evidence>
<dbReference type="EMBL" id="JBHUIY010000033">
    <property type="protein sequence ID" value="MFD2235002.1"/>
    <property type="molecule type" value="Genomic_DNA"/>
</dbReference>
<reference evidence="5" key="1">
    <citation type="journal article" date="2019" name="Int. J. Syst. Evol. Microbiol.">
        <title>The Global Catalogue of Microorganisms (GCM) 10K type strain sequencing project: providing services to taxonomists for standard genome sequencing and annotation.</title>
        <authorList>
            <consortium name="The Broad Institute Genomics Platform"/>
            <consortium name="The Broad Institute Genome Sequencing Center for Infectious Disease"/>
            <person name="Wu L."/>
            <person name="Ma J."/>
        </authorList>
    </citation>
    <scope>NUCLEOTIDE SEQUENCE [LARGE SCALE GENOMIC DNA]</scope>
    <source>
        <strain evidence="5">KCTC 15012</strain>
    </source>
</reference>
<sequence>MRFATFLDADGRSGLAVTRDGTDFHGWREDDPAYPGSLDDLIQGEADLAEIADAAATAARIDLDAVTLAPPLRRPGKILCVGLNYADHARETGRQPPDYPTLFVRFPSTLVGAGAALVRPRASIQLDYEGELVAVIGRGGRHIPRDRALEHVVAYSIFNDASVRDYQAKASQWTMGKNFDATGGFGPWLVTADMLPPGAAGLRIRTRLAGAVVQEANTDDMIFDLATLIERISEVMTLAPGDLIVTGTPPGVGIARTPPLFMKPGDLCEVEIERIGLLRNLVVAEG</sequence>
<dbReference type="InterPro" id="IPR051121">
    <property type="entry name" value="FAH"/>
</dbReference>
<dbReference type="SUPFAM" id="SSF56529">
    <property type="entry name" value="FAH"/>
    <property type="match status" value="1"/>
</dbReference>
<keyword evidence="5" id="KW-1185">Reference proteome</keyword>
<accession>A0ABW5CF03</accession>
<gene>
    <name evidence="4" type="ORF">ACFSNB_14405</name>
</gene>
<comment type="similarity">
    <text evidence="1">Belongs to the FAH family.</text>
</comment>
<dbReference type="Proteomes" id="UP001597296">
    <property type="component" value="Unassembled WGS sequence"/>
</dbReference>
<dbReference type="PANTHER" id="PTHR42796">
    <property type="entry name" value="FUMARYLACETOACETATE HYDROLASE DOMAIN-CONTAINING PROTEIN 2A-RELATED"/>
    <property type="match status" value="1"/>
</dbReference>
<feature type="domain" description="Fumarylacetoacetase-like C-terminal" evidence="3">
    <location>
        <begin position="77"/>
        <end position="283"/>
    </location>
</feature>
<dbReference type="Gene3D" id="3.90.850.10">
    <property type="entry name" value="Fumarylacetoacetase-like, C-terminal domain"/>
    <property type="match status" value="1"/>
</dbReference>
<organism evidence="4 5">
    <name type="scientific">Phaeospirillum tilakii</name>
    <dbReference type="NCBI Taxonomy" id="741673"/>
    <lineage>
        <taxon>Bacteria</taxon>
        <taxon>Pseudomonadati</taxon>
        <taxon>Pseudomonadota</taxon>
        <taxon>Alphaproteobacteria</taxon>
        <taxon>Rhodospirillales</taxon>
        <taxon>Rhodospirillaceae</taxon>
        <taxon>Phaeospirillum</taxon>
    </lineage>
</organism>
<dbReference type="RefSeq" id="WP_377317771.1">
    <property type="nucleotide sequence ID" value="NZ_JBHUIY010000033.1"/>
</dbReference>
<dbReference type="PANTHER" id="PTHR42796:SF4">
    <property type="entry name" value="FUMARYLACETOACETATE HYDROLASE DOMAIN-CONTAINING PROTEIN 2A"/>
    <property type="match status" value="1"/>
</dbReference>
<dbReference type="GO" id="GO:0016787">
    <property type="term" value="F:hydrolase activity"/>
    <property type="evidence" value="ECO:0007669"/>
    <property type="project" value="UniProtKB-KW"/>
</dbReference>